<keyword evidence="7" id="KW-0804">Transcription</keyword>
<accession>A0A8J5LN27</accession>
<dbReference type="PROSITE" id="PS50157">
    <property type="entry name" value="ZINC_FINGER_C2H2_2"/>
    <property type="match status" value="2"/>
</dbReference>
<comment type="caution">
    <text evidence="12">The sequence shown here is derived from an EMBL/GenBank/DDBJ whole genome shotgun (WGS) entry which is preliminary data.</text>
</comment>
<dbReference type="Pfam" id="PF13912">
    <property type="entry name" value="zf-C2H2_6"/>
    <property type="match status" value="2"/>
</dbReference>
<keyword evidence="4 9" id="KW-0863">Zinc-finger</keyword>
<feature type="compositionally biased region" description="Basic residues" evidence="10">
    <location>
        <begin position="25"/>
        <end position="34"/>
    </location>
</feature>
<evidence type="ECO:0000256" key="10">
    <source>
        <dbReference type="SAM" id="MobiDB-lite"/>
    </source>
</evidence>
<dbReference type="GO" id="GO:0005634">
    <property type="term" value="C:nucleus"/>
    <property type="evidence" value="ECO:0007669"/>
    <property type="project" value="UniProtKB-SubCell"/>
</dbReference>
<evidence type="ECO:0000256" key="8">
    <source>
        <dbReference type="ARBA" id="ARBA00023242"/>
    </source>
</evidence>
<dbReference type="InterPro" id="IPR013087">
    <property type="entry name" value="Znf_C2H2_type"/>
</dbReference>
<protein>
    <recommendedName>
        <fullName evidence="11">C2H2-type domain-containing protein</fullName>
    </recommendedName>
</protein>
<name>A0A8J5LN27_ZINOF</name>
<evidence type="ECO:0000313" key="12">
    <source>
        <dbReference type="EMBL" id="KAG6522464.1"/>
    </source>
</evidence>
<keyword evidence="8" id="KW-0539">Nucleus</keyword>
<dbReference type="AlphaFoldDB" id="A0A8J5LN27"/>
<reference evidence="12 13" key="1">
    <citation type="submission" date="2020-08" db="EMBL/GenBank/DDBJ databases">
        <title>Plant Genome Project.</title>
        <authorList>
            <person name="Zhang R.-G."/>
        </authorList>
    </citation>
    <scope>NUCLEOTIDE SEQUENCE [LARGE SCALE GENOMIC DNA]</scope>
    <source>
        <tissue evidence="12">Rhizome</tissue>
    </source>
</reference>
<keyword evidence="2" id="KW-0479">Metal-binding</keyword>
<evidence type="ECO:0000256" key="4">
    <source>
        <dbReference type="ARBA" id="ARBA00022771"/>
    </source>
</evidence>
<keyword evidence="5" id="KW-0862">Zinc</keyword>
<gene>
    <name evidence="12" type="ORF">ZIOFF_019604</name>
</gene>
<evidence type="ECO:0000256" key="9">
    <source>
        <dbReference type="PROSITE-ProRule" id="PRU00042"/>
    </source>
</evidence>
<evidence type="ECO:0000256" key="7">
    <source>
        <dbReference type="ARBA" id="ARBA00023163"/>
    </source>
</evidence>
<dbReference type="EMBL" id="JACMSC010000005">
    <property type="protein sequence ID" value="KAG6522464.1"/>
    <property type="molecule type" value="Genomic_DNA"/>
</dbReference>
<keyword evidence="3" id="KW-0677">Repeat</keyword>
<dbReference type="GO" id="GO:0008270">
    <property type="term" value="F:zinc ion binding"/>
    <property type="evidence" value="ECO:0007669"/>
    <property type="project" value="UniProtKB-KW"/>
</dbReference>
<proteinExistence type="predicted"/>
<keyword evidence="13" id="KW-1185">Reference proteome</keyword>
<organism evidence="12 13">
    <name type="scientific">Zingiber officinale</name>
    <name type="common">Ginger</name>
    <name type="synonym">Amomum zingiber</name>
    <dbReference type="NCBI Taxonomy" id="94328"/>
    <lineage>
        <taxon>Eukaryota</taxon>
        <taxon>Viridiplantae</taxon>
        <taxon>Streptophyta</taxon>
        <taxon>Embryophyta</taxon>
        <taxon>Tracheophyta</taxon>
        <taxon>Spermatophyta</taxon>
        <taxon>Magnoliopsida</taxon>
        <taxon>Liliopsida</taxon>
        <taxon>Zingiberales</taxon>
        <taxon>Zingiberaceae</taxon>
        <taxon>Zingiber</taxon>
    </lineage>
</organism>
<evidence type="ECO:0000256" key="2">
    <source>
        <dbReference type="ARBA" id="ARBA00022723"/>
    </source>
</evidence>
<comment type="subcellular location">
    <subcellularLocation>
        <location evidence="1">Nucleus</location>
    </subcellularLocation>
</comment>
<dbReference type="OrthoDB" id="6077919at2759"/>
<keyword evidence="6" id="KW-0805">Transcription regulation</keyword>
<feature type="region of interest" description="Disordered" evidence="10">
    <location>
        <begin position="25"/>
        <end position="60"/>
    </location>
</feature>
<evidence type="ECO:0000256" key="3">
    <source>
        <dbReference type="ARBA" id="ARBA00022737"/>
    </source>
</evidence>
<evidence type="ECO:0000313" key="13">
    <source>
        <dbReference type="Proteomes" id="UP000734854"/>
    </source>
</evidence>
<dbReference type="PANTHER" id="PTHR26374:SF466">
    <property type="entry name" value="OS09G0122000 PROTEIN"/>
    <property type="match status" value="1"/>
</dbReference>
<dbReference type="PROSITE" id="PS00028">
    <property type="entry name" value="ZINC_FINGER_C2H2_1"/>
    <property type="match status" value="2"/>
</dbReference>
<feature type="compositionally biased region" description="Low complexity" evidence="10">
    <location>
        <begin position="46"/>
        <end position="59"/>
    </location>
</feature>
<dbReference type="SMART" id="SM00355">
    <property type="entry name" value="ZnF_C2H2"/>
    <property type="match status" value="2"/>
</dbReference>
<evidence type="ECO:0000256" key="1">
    <source>
        <dbReference type="ARBA" id="ARBA00004123"/>
    </source>
</evidence>
<evidence type="ECO:0000256" key="5">
    <source>
        <dbReference type="ARBA" id="ARBA00022833"/>
    </source>
</evidence>
<evidence type="ECO:0000256" key="6">
    <source>
        <dbReference type="ARBA" id="ARBA00023015"/>
    </source>
</evidence>
<feature type="domain" description="C2H2-type" evidence="11">
    <location>
        <begin position="107"/>
        <end position="134"/>
    </location>
</feature>
<dbReference type="PANTHER" id="PTHR26374">
    <property type="entry name" value="ZINC FINGER PROTEIN ZAT5"/>
    <property type="match status" value="1"/>
</dbReference>
<evidence type="ECO:0000259" key="11">
    <source>
        <dbReference type="PROSITE" id="PS50157"/>
    </source>
</evidence>
<feature type="domain" description="C2H2-type" evidence="11">
    <location>
        <begin position="174"/>
        <end position="196"/>
    </location>
</feature>
<sequence length="264" mass="27820">MELAAEEGNSSASVSDVEFVHAVVKRRRTKRRRTQPSPPLPLIADSSSASSAETVSGTVTEEEEDMANCLILLAQGRAFSEPVGRREDKFTGGRLAGAGKAAGGIVYECKTCNKCFPSFQALGGHRTSHKKPKLAATVATAEENKRNSPVVAAGNDNLLQIGLNSSFSAKPKVHECAICGSEFSSGQALGGHMRRHRQLIAADAHVDAAKKEKSSFVSFDLNLPAPADVGEPRSPPSSSAFISAGNRPLMFSGPASSLAVNCHY</sequence>
<dbReference type="Proteomes" id="UP000734854">
    <property type="component" value="Unassembled WGS sequence"/>
</dbReference>